<evidence type="ECO:0000313" key="8">
    <source>
        <dbReference type="Proteomes" id="UP000222564"/>
    </source>
</evidence>
<dbReference type="Pfam" id="PF04286">
    <property type="entry name" value="DUF445"/>
    <property type="match status" value="1"/>
</dbReference>
<accession>A0A2C6MFK7</accession>
<keyword evidence="3 6" id="KW-0812">Transmembrane</keyword>
<dbReference type="RefSeq" id="WP_099083218.1">
    <property type="nucleotide sequence ID" value="NZ_AWQQ01000055.1"/>
</dbReference>
<dbReference type="OrthoDB" id="9787430at2"/>
<dbReference type="PANTHER" id="PTHR35791:SF1">
    <property type="entry name" value="UPF0754 MEMBRANE PROTEIN YHEB"/>
    <property type="match status" value="1"/>
</dbReference>
<comment type="similarity">
    <text evidence="2">Belongs to the UPF0754 family.</text>
</comment>
<evidence type="ECO:0000256" key="3">
    <source>
        <dbReference type="ARBA" id="ARBA00022692"/>
    </source>
</evidence>
<evidence type="ECO:0000256" key="5">
    <source>
        <dbReference type="ARBA" id="ARBA00023136"/>
    </source>
</evidence>
<name>A0A2C6MFK7_9FIRM</name>
<evidence type="ECO:0000313" key="7">
    <source>
        <dbReference type="EMBL" id="PHJ38146.1"/>
    </source>
</evidence>
<dbReference type="InterPro" id="IPR007383">
    <property type="entry name" value="DUF445"/>
</dbReference>
<gene>
    <name evidence="7" type="ORF">P378_11800</name>
</gene>
<organism evidence="7 8">
    <name type="scientific">Desulforamulus profundi</name>
    <dbReference type="NCBI Taxonomy" id="1383067"/>
    <lineage>
        <taxon>Bacteria</taxon>
        <taxon>Bacillati</taxon>
        <taxon>Bacillota</taxon>
        <taxon>Clostridia</taxon>
        <taxon>Eubacteriales</taxon>
        <taxon>Peptococcaceae</taxon>
        <taxon>Desulforamulus</taxon>
    </lineage>
</organism>
<comment type="subcellular location">
    <subcellularLocation>
        <location evidence="1">Endomembrane system</location>
    </subcellularLocation>
</comment>
<feature type="transmembrane region" description="Helical" evidence="6">
    <location>
        <begin position="6"/>
        <end position="29"/>
    </location>
</feature>
<evidence type="ECO:0000256" key="6">
    <source>
        <dbReference type="SAM" id="Phobius"/>
    </source>
</evidence>
<dbReference type="EMBL" id="AWQQ01000055">
    <property type="protein sequence ID" value="PHJ38146.1"/>
    <property type="molecule type" value="Genomic_DNA"/>
</dbReference>
<keyword evidence="8" id="KW-1185">Reference proteome</keyword>
<comment type="caution">
    <text evidence="7">The sequence shown here is derived from an EMBL/GenBank/DDBJ whole genome shotgun (WGS) entry which is preliminary data.</text>
</comment>
<evidence type="ECO:0000256" key="4">
    <source>
        <dbReference type="ARBA" id="ARBA00022989"/>
    </source>
</evidence>
<dbReference type="GO" id="GO:0012505">
    <property type="term" value="C:endomembrane system"/>
    <property type="evidence" value="ECO:0007669"/>
    <property type="project" value="UniProtKB-SubCell"/>
</dbReference>
<dbReference type="AlphaFoldDB" id="A0A2C6MFK7"/>
<reference evidence="7 8" key="1">
    <citation type="submission" date="2013-09" db="EMBL/GenBank/DDBJ databases">
        <title>Biodegradation of hydrocarbons in the deep terrestrial subsurface : characterization of a microbial consortium composed of two Desulfotomaculum species originating from a deep geological formation.</title>
        <authorList>
            <person name="Aullo T."/>
            <person name="Berlendis S."/>
            <person name="Lascourreges J.-F."/>
            <person name="Dessort D."/>
            <person name="Saint-Laurent S."/>
            <person name="Schraauwers B."/>
            <person name="Mas J."/>
            <person name="Magot M."/>
            <person name="Ranchou-Peyruse A."/>
        </authorList>
    </citation>
    <scope>NUCLEOTIDE SEQUENCE [LARGE SCALE GENOMIC DNA]</scope>
    <source>
        <strain evidence="7 8">Bs107</strain>
    </source>
</reference>
<evidence type="ECO:0000256" key="2">
    <source>
        <dbReference type="ARBA" id="ARBA00008053"/>
    </source>
</evidence>
<evidence type="ECO:0000256" key="1">
    <source>
        <dbReference type="ARBA" id="ARBA00004308"/>
    </source>
</evidence>
<proteinExistence type="inferred from homology"/>
<feature type="transmembrane region" description="Helical" evidence="6">
    <location>
        <begin position="180"/>
        <end position="200"/>
    </location>
</feature>
<sequence length="201" mass="22649">MQWWSVILIPVIGAFIGWITNLIAVKAIFKPYQPVRIFGLPWAIQGVVPKRRAELARSIGQVVEKELLKVEDLIDQMKSPEIFNKIVQSASDSIRCMVVDRIPAWVPTTVRMVILEMMGDMLNKQMPQVISQIVDQAGHSVIEKVKLAQLVEDRMNAYDIRHLEKIILSVAARELKHIEMIGGVLGFIIGLVQVAIVYLAT</sequence>
<evidence type="ECO:0008006" key="9">
    <source>
        <dbReference type="Google" id="ProtNLM"/>
    </source>
</evidence>
<protein>
    <recommendedName>
        <fullName evidence="9">DUF445 domain-containing protein</fullName>
    </recommendedName>
</protein>
<keyword evidence="5 6" id="KW-0472">Membrane</keyword>
<keyword evidence="4 6" id="KW-1133">Transmembrane helix</keyword>
<dbReference type="PANTHER" id="PTHR35791">
    <property type="entry name" value="UPF0754 MEMBRANE PROTEIN YHEB"/>
    <property type="match status" value="1"/>
</dbReference>
<dbReference type="Proteomes" id="UP000222564">
    <property type="component" value="Unassembled WGS sequence"/>
</dbReference>